<dbReference type="RefSeq" id="WP_379014871.1">
    <property type="nucleotide sequence ID" value="NZ_JBHSDC010000027.1"/>
</dbReference>
<dbReference type="InterPro" id="IPR007492">
    <property type="entry name" value="LytTR_DNA-bd_dom"/>
</dbReference>
<evidence type="ECO:0000256" key="1">
    <source>
        <dbReference type="PROSITE-ProRule" id="PRU00169"/>
    </source>
</evidence>
<protein>
    <submittedName>
        <fullName evidence="4">LytR/AlgR family response regulator transcription factor</fullName>
    </submittedName>
</protein>
<evidence type="ECO:0000313" key="4">
    <source>
        <dbReference type="EMBL" id="MFC4232855.1"/>
    </source>
</evidence>
<proteinExistence type="predicted"/>
<dbReference type="PROSITE" id="PS50930">
    <property type="entry name" value="HTH_LYTTR"/>
    <property type="match status" value="1"/>
</dbReference>
<dbReference type="SMART" id="SM00850">
    <property type="entry name" value="LytTR"/>
    <property type="match status" value="1"/>
</dbReference>
<evidence type="ECO:0000313" key="5">
    <source>
        <dbReference type="Proteomes" id="UP001595906"/>
    </source>
</evidence>
<keyword evidence="5" id="KW-1185">Reference proteome</keyword>
<gene>
    <name evidence="4" type="ORF">ACFOW1_13215</name>
</gene>
<dbReference type="SMART" id="SM00448">
    <property type="entry name" value="REC"/>
    <property type="match status" value="1"/>
</dbReference>
<feature type="domain" description="HTH LytTR-type" evidence="3">
    <location>
        <begin position="142"/>
        <end position="201"/>
    </location>
</feature>
<dbReference type="InterPro" id="IPR001789">
    <property type="entry name" value="Sig_transdc_resp-reg_receiver"/>
</dbReference>
<dbReference type="Pfam" id="PF04397">
    <property type="entry name" value="LytTR"/>
    <property type="match status" value="1"/>
</dbReference>
<dbReference type="InterPro" id="IPR046947">
    <property type="entry name" value="LytR-like"/>
</dbReference>
<name>A0ABV8Q185_9BACT</name>
<evidence type="ECO:0000259" key="3">
    <source>
        <dbReference type="PROSITE" id="PS50930"/>
    </source>
</evidence>
<organism evidence="4 5">
    <name type="scientific">Parasediminibacterium paludis</name>
    <dbReference type="NCBI Taxonomy" id="908966"/>
    <lineage>
        <taxon>Bacteria</taxon>
        <taxon>Pseudomonadati</taxon>
        <taxon>Bacteroidota</taxon>
        <taxon>Chitinophagia</taxon>
        <taxon>Chitinophagales</taxon>
        <taxon>Chitinophagaceae</taxon>
        <taxon>Parasediminibacterium</taxon>
    </lineage>
</organism>
<dbReference type="Gene3D" id="2.40.50.1020">
    <property type="entry name" value="LytTr DNA-binding domain"/>
    <property type="match status" value="1"/>
</dbReference>
<dbReference type="InterPro" id="IPR011006">
    <property type="entry name" value="CheY-like_superfamily"/>
</dbReference>
<feature type="modified residue" description="4-aspartylphosphate" evidence="1">
    <location>
        <position position="54"/>
    </location>
</feature>
<evidence type="ECO:0000259" key="2">
    <source>
        <dbReference type="PROSITE" id="PS50110"/>
    </source>
</evidence>
<feature type="domain" description="Response regulatory" evidence="2">
    <location>
        <begin position="3"/>
        <end position="116"/>
    </location>
</feature>
<dbReference type="PROSITE" id="PS50110">
    <property type="entry name" value="RESPONSE_REGULATORY"/>
    <property type="match status" value="1"/>
</dbReference>
<keyword evidence="1" id="KW-0597">Phosphoprotein</keyword>
<dbReference type="Proteomes" id="UP001595906">
    <property type="component" value="Unassembled WGS sequence"/>
</dbReference>
<dbReference type="Gene3D" id="3.40.50.2300">
    <property type="match status" value="1"/>
</dbReference>
<dbReference type="EMBL" id="JBHSDC010000027">
    <property type="protein sequence ID" value="MFC4232855.1"/>
    <property type="molecule type" value="Genomic_DNA"/>
</dbReference>
<dbReference type="PANTHER" id="PTHR37299">
    <property type="entry name" value="TRANSCRIPTIONAL REGULATOR-RELATED"/>
    <property type="match status" value="1"/>
</dbReference>
<dbReference type="PANTHER" id="PTHR37299:SF1">
    <property type="entry name" value="STAGE 0 SPORULATION PROTEIN A HOMOLOG"/>
    <property type="match status" value="1"/>
</dbReference>
<dbReference type="SUPFAM" id="SSF52172">
    <property type="entry name" value="CheY-like"/>
    <property type="match status" value="1"/>
</dbReference>
<sequence>MIKCIAIDDEPLALQLVTQYCEKVPFLQLKKVFTNPDEATIYLHQNPVDLIFLDIQMPDVSGLQFYKNLSLANKPQVIFTTAFKDYAVDGFNVDAVDYLLKPFEFDRFLKAVYKAKEYMEFLSSQDLQMSSIFIKANYEMMKINLKEIDLIEALDDYIKLYIKPTPILTLMTLKSIQEKLPTKEFIRIHRSYIIPIAKVEKFSKSKVFVVGKELPIGTSYADVYDVLLQRVKAD</sequence>
<comment type="caution">
    <text evidence="4">The sequence shown here is derived from an EMBL/GenBank/DDBJ whole genome shotgun (WGS) entry which is preliminary data.</text>
</comment>
<reference evidence="5" key="1">
    <citation type="journal article" date="2019" name="Int. J. Syst. Evol. Microbiol.">
        <title>The Global Catalogue of Microorganisms (GCM) 10K type strain sequencing project: providing services to taxonomists for standard genome sequencing and annotation.</title>
        <authorList>
            <consortium name="The Broad Institute Genomics Platform"/>
            <consortium name="The Broad Institute Genome Sequencing Center for Infectious Disease"/>
            <person name="Wu L."/>
            <person name="Ma J."/>
        </authorList>
    </citation>
    <scope>NUCLEOTIDE SEQUENCE [LARGE SCALE GENOMIC DNA]</scope>
    <source>
        <strain evidence="5">CECT 8010</strain>
    </source>
</reference>
<accession>A0ABV8Q185</accession>
<dbReference type="Pfam" id="PF00072">
    <property type="entry name" value="Response_reg"/>
    <property type="match status" value="1"/>
</dbReference>